<evidence type="ECO:0000259" key="1">
    <source>
        <dbReference type="Pfam" id="PF22917"/>
    </source>
</evidence>
<dbReference type="AlphaFoldDB" id="A0A9Q9AZQ6"/>
<keyword evidence="3" id="KW-1185">Reference proteome</keyword>
<dbReference type="InterPro" id="IPR036291">
    <property type="entry name" value="NAD(P)-bd_dom_sf"/>
</dbReference>
<protein>
    <submittedName>
        <fullName evidence="2">NAD(P)-binding domain superfamily</fullName>
    </submittedName>
</protein>
<name>A0A9Q9AZQ6_9PEZI</name>
<dbReference type="EMBL" id="CP099424">
    <property type="protein sequence ID" value="USW55495.1"/>
    <property type="molecule type" value="Genomic_DNA"/>
</dbReference>
<feature type="domain" description="PRISE-like Rossmann-fold" evidence="1">
    <location>
        <begin position="7"/>
        <end position="288"/>
    </location>
</feature>
<dbReference type="InterPro" id="IPR055222">
    <property type="entry name" value="PRISE-like_Rossmann-fold"/>
</dbReference>
<evidence type="ECO:0000313" key="2">
    <source>
        <dbReference type="EMBL" id="USW55495.1"/>
    </source>
</evidence>
<accession>A0A9Q9AZQ6</accession>
<dbReference type="SUPFAM" id="SSF51735">
    <property type="entry name" value="NAD(P)-binding Rossmann-fold domains"/>
    <property type="match status" value="1"/>
</dbReference>
<gene>
    <name evidence="2" type="ORF">Slin15195_G088140</name>
</gene>
<reference evidence="2" key="1">
    <citation type="submission" date="2022-06" db="EMBL/GenBank/DDBJ databases">
        <title>Complete genome sequences of two strains of the flax pathogen Septoria linicola.</title>
        <authorList>
            <person name="Lapalu N."/>
            <person name="Simon A."/>
            <person name="Demenou B."/>
            <person name="Paumier D."/>
            <person name="Guillot M.-P."/>
            <person name="Gout L."/>
            <person name="Valade R."/>
        </authorList>
    </citation>
    <scope>NUCLEOTIDE SEQUENCE</scope>
    <source>
        <strain evidence="2">SE15195</strain>
    </source>
</reference>
<sequence length="294" mass="32791">MTMENHALIFGASGTQGWAIVNELLHSYPTLETFSRVTALTHRPLPDNNLSGINLLENNVEQDLEEKVRAIGTVTHVFFTAYIHHEDPQQEISINVRTLRNAITAVEKLSNNLKSVVLATGVEAYGVHLMKDFPYRDRLPLSEDLPRIPKPWCSQLFYYFQTDFLAERSRGKAWTYCELRPDTIIGFVPNKNAFCLPQTLARFLALYREMNGEGAECPFPGSEGASRCMANDSGQDSIARFAIHAALHPQVCGGGQAFNIVSHSVPASWVEKWPKVCEFFGIMGTPPIPEGVPN</sequence>
<dbReference type="Pfam" id="PF22917">
    <property type="entry name" value="PRISE"/>
    <property type="match status" value="1"/>
</dbReference>
<proteinExistence type="predicted"/>
<dbReference type="CDD" id="cd08948">
    <property type="entry name" value="5beta-POR_like_SDR_a"/>
    <property type="match status" value="1"/>
</dbReference>
<dbReference type="Gene3D" id="3.40.50.720">
    <property type="entry name" value="NAD(P)-binding Rossmann-like Domain"/>
    <property type="match status" value="1"/>
</dbReference>
<dbReference type="PANTHER" id="PTHR32487">
    <property type="entry name" value="3-OXO-DELTA(4,5)-STEROID 5-BETA-REDUCTASE"/>
    <property type="match status" value="1"/>
</dbReference>
<evidence type="ECO:0000313" key="3">
    <source>
        <dbReference type="Proteomes" id="UP001056384"/>
    </source>
</evidence>
<organism evidence="2 3">
    <name type="scientific">Septoria linicola</name>
    <dbReference type="NCBI Taxonomy" id="215465"/>
    <lineage>
        <taxon>Eukaryota</taxon>
        <taxon>Fungi</taxon>
        <taxon>Dikarya</taxon>
        <taxon>Ascomycota</taxon>
        <taxon>Pezizomycotina</taxon>
        <taxon>Dothideomycetes</taxon>
        <taxon>Dothideomycetidae</taxon>
        <taxon>Mycosphaerellales</taxon>
        <taxon>Mycosphaerellaceae</taxon>
        <taxon>Septoria</taxon>
    </lineage>
</organism>
<dbReference type="PANTHER" id="PTHR32487:SF8">
    <property type="entry name" value="NAD-DEPENDENT EPIMERASE_DEHYDRATASE DOMAIN-CONTAINING PROTEIN"/>
    <property type="match status" value="1"/>
</dbReference>
<dbReference type="Proteomes" id="UP001056384">
    <property type="component" value="Chromosome 7"/>
</dbReference>